<dbReference type="PANTHER" id="PTHR10010:SF46">
    <property type="entry name" value="SODIUM-DEPENDENT PHOSPHATE TRANSPORT PROTEIN 2B"/>
    <property type="match status" value="1"/>
</dbReference>
<keyword evidence="3 6" id="KW-0812">Transmembrane</keyword>
<evidence type="ECO:0000313" key="9">
    <source>
        <dbReference type="Proteomes" id="UP000284676"/>
    </source>
</evidence>
<dbReference type="Proteomes" id="UP000284676">
    <property type="component" value="Unassembled WGS sequence"/>
</dbReference>
<evidence type="ECO:0000313" key="8">
    <source>
        <dbReference type="EMBL" id="RHF73784.1"/>
    </source>
</evidence>
<proteinExistence type="predicted"/>
<evidence type="ECO:0000256" key="2">
    <source>
        <dbReference type="ARBA" id="ARBA00022475"/>
    </source>
</evidence>
<gene>
    <name evidence="8" type="ORF">DW663_03085</name>
</gene>
<dbReference type="GO" id="GO:0044341">
    <property type="term" value="P:sodium-dependent phosphate transport"/>
    <property type="evidence" value="ECO:0007669"/>
    <property type="project" value="InterPro"/>
</dbReference>
<dbReference type="GO" id="GO:0005886">
    <property type="term" value="C:plasma membrane"/>
    <property type="evidence" value="ECO:0007669"/>
    <property type="project" value="UniProtKB-SubCell"/>
</dbReference>
<feature type="transmembrane region" description="Helical" evidence="6">
    <location>
        <begin position="173"/>
        <end position="191"/>
    </location>
</feature>
<comment type="caution">
    <text evidence="8">The sequence shown here is derived from an EMBL/GenBank/DDBJ whole genome shotgun (WGS) entry which is preliminary data.</text>
</comment>
<dbReference type="SUPFAM" id="SSF109755">
    <property type="entry name" value="PhoU-like"/>
    <property type="match status" value="1"/>
</dbReference>
<organism evidence="8 9">
    <name type="scientific">Fusobacterium mortiferum</name>
    <dbReference type="NCBI Taxonomy" id="850"/>
    <lineage>
        <taxon>Bacteria</taxon>
        <taxon>Fusobacteriati</taxon>
        <taxon>Fusobacteriota</taxon>
        <taxon>Fusobacteriia</taxon>
        <taxon>Fusobacteriales</taxon>
        <taxon>Fusobacteriaceae</taxon>
        <taxon>Fusobacterium</taxon>
    </lineage>
</organism>
<dbReference type="Pfam" id="PF02690">
    <property type="entry name" value="Na_Pi_cotrans"/>
    <property type="match status" value="2"/>
</dbReference>
<dbReference type="Gene3D" id="1.20.58.220">
    <property type="entry name" value="Phosphate transport system protein phou homolog 2, domain 2"/>
    <property type="match status" value="1"/>
</dbReference>
<reference evidence="8 9" key="1">
    <citation type="submission" date="2018-08" db="EMBL/GenBank/DDBJ databases">
        <title>A genome reference for cultivated species of the human gut microbiota.</title>
        <authorList>
            <person name="Zou Y."/>
            <person name="Xue W."/>
            <person name="Luo G."/>
        </authorList>
    </citation>
    <scope>NUCLEOTIDE SEQUENCE [LARGE SCALE GENOMIC DNA]</scope>
    <source>
        <strain evidence="8 9">AM25-1</strain>
    </source>
</reference>
<dbReference type="InterPro" id="IPR003841">
    <property type="entry name" value="Na/Pi_transpt"/>
</dbReference>
<dbReference type="NCBIfam" id="TIGR00704">
    <property type="entry name" value="NaPi_cotrn_rel"/>
    <property type="match status" value="1"/>
</dbReference>
<evidence type="ECO:0000259" key="7">
    <source>
        <dbReference type="Pfam" id="PF01895"/>
    </source>
</evidence>
<dbReference type="InterPro" id="IPR038078">
    <property type="entry name" value="PhoU-like_sf"/>
</dbReference>
<name>A0A414PYZ1_FUSMR</name>
<accession>A0A414PYZ1</accession>
<keyword evidence="2" id="KW-1003">Cell membrane</keyword>
<dbReference type="NCBIfam" id="NF037997">
    <property type="entry name" value="Na_Pi_symport"/>
    <property type="match status" value="1"/>
</dbReference>
<comment type="subcellular location">
    <subcellularLocation>
        <location evidence="1">Cell membrane</location>
        <topology evidence="1">Multi-pass membrane protein</topology>
    </subcellularLocation>
</comment>
<dbReference type="RefSeq" id="WP_118234075.1">
    <property type="nucleotide sequence ID" value="NZ_QRHL01000003.1"/>
</dbReference>
<feature type="domain" description="PhoU" evidence="7">
    <location>
        <begin position="458"/>
        <end position="538"/>
    </location>
</feature>
<keyword evidence="5 6" id="KW-0472">Membrane</keyword>
<dbReference type="InterPro" id="IPR026022">
    <property type="entry name" value="PhoU_dom"/>
</dbReference>
<dbReference type="Pfam" id="PF01895">
    <property type="entry name" value="PhoU"/>
    <property type="match status" value="1"/>
</dbReference>
<dbReference type="GO" id="GO:0005436">
    <property type="term" value="F:sodium:phosphate symporter activity"/>
    <property type="evidence" value="ECO:0007669"/>
    <property type="project" value="InterPro"/>
</dbReference>
<sequence length="543" mass="60210">MYLEIIFKVLGGLGIFLYGMDNMSSGMQKLAGKRLKRFLAVLTTNRVVAILMGMFVTMLVQSSSVSTVMTIGFVNASLLTLKQALGVIFGANIGTTITGWILALNIGKYGLPIVGAAAIAHMFLKGDKAKTRALTIMGLGMIFFGLELMSGGLKPVRSMPEFVKLFHMFSADTYFGVLKAAAVGALVTAVVQSSSATLGITITLAVQGLITYETAVALVLGENVGTTITAILATLKANVNAKRAAYAHTIINTFGVIWVTSIFPFYLKFLGLFGNHDENITVAIATAHTVFNVLNVIIFTPFIGYLADFLCKVVKDDGKVNEKITQIDELMLKTSGVVVEQTKIEVGNMGKMIQIMFDEVKNVYRSPQFLTDEKVKELRKIEDDLDLYQKEITDANFVILNNKDINDSLRRDIRNNLIVSDEYETVSDYLMRITNSLKKLQDNVISLTEQEMKVVLALHEKTNEFFRNIDRGYQEKNPILIKECVVDAKEVTALYKDAKKNYMDYGIKEAATTMSTTNFMDIINFYRRVGDHLTNIIEGYTDK</sequence>
<dbReference type="InterPro" id="IPR004633">
    <property type="entry name" value="NaPi_cotrn-rel/YqeW-like"/>
</dbReference>
<feature type="transmembrane region" description="Helical" evidence="6">
    <location>
        <begin position="35"/>
        <end position="56"/>
    </location>
</feature>
<feature type="transmembrane region" description="Helical" evidence="6">
    <location>
        <begin position="109"/>
        <end position="126"/>
    </location>
</feature>
<dbReference type="EMBL" id="QRHL01000003">
    <property type="protein sequence ID" value="RHF73784.1"/>
    <property type="molecule type" value="Genomic_DNA"/>
</dbReference>
<evidence type="ECO:0000256" key="5">
    <source>
        <dbReference type="ARBA" id="ARBA00023136"/>
    </source>
</evidence>
<evidence type="ECO:0000256" key="3">
    <source>
        <dbReference type="ARBA" id="ARBA00022692"/>
    </source>
</evidence>
<dbReference type="AlphaFoldDB" id="A0A414PYZ1"/>
<dbReference type="PANTHER" id="PTHR10010">
    <property type="entry name" value="SOLUTE CARRIER FAMILY 34 SODIUM PHOSPHATE , MEMBER 2-RELATED"/>
    <property type="match status" value="1"/>
</dbReference>
<evidence type="ECO:0000256" key="1">
    <source>
        <dbReference type="ARBA" id="ARBA00004651"/>
    </source>
</evidence>
<feature type="transmembrane region" description="Helical" evidence="6">
    <location>
        <begin position="279"/>
        <end position="307"/>
    </location>
</feature>
<keyword evidence="4 6" id="KW-1133">Transmembrane helix</keyword>
<evidence type="ECO:0000256" key="4">
    <source>
        <dbReference type="ARBA" id="ARBA00022989"/>
    </source>
</evidence>
<feature type="transmembrane region" description="Helical" evidence="6">
    <location>
        <begin position="245"/>
        <end position="267"/>
    </location>
</feature>
<evidence type="ECO:0000256" key="6">
    <source>
        <dbReference type="SAM" id="Phobius"/>
    </source>
</evidence>
<protein>
    <submittedName>
        <fullName evidence="8">Na/Pi cotransporter family protein</fullName>
    </submittedName>
</protein>
<feature type="transmembrane region" description="Helical" evidence="6">
    <location>
        <begin position="133"/>
        <end position="153"/>
    </location>
</feature>